<dbReference type="InterPro" id="IPR050626">
    <property type="entry name" value="Peptidase_M16"/>
</dbReference>
<evidence type="ECO:0000256" key="6">
    <source>
        <dbReference type="ARBA" id="ARBA00023049"/>
    </source>
</evidence>
<feature type="domain" description="Peptidase M16 N-terminal" evidence="9">
    <location>
        <begin position="25"/>
        <end position="143"/>
    </location>
</feature>
<dbReference type="PANTHER" id="PTHR43690:SF17">
    <property type="entry name" value="PROTEIN YHJJ"/>
    <property type="match status" value="1"/>
</dbReference>
<dbReference type="InterPro" id="IPR011765">
    <property type="entry name" value="Pept_M16_N"/>
</dbReference>
<evidence type="ECO:0000256" key="8">
    <source>
        <dbReference type="SAM" id="MobiDB-lite"/>
    </source>
</evidence>
<keyword evidence="5" id="KW-0862">Zinc</keyword>
<evidence type="ECO:0000256" key="4">
    <source>
        <dbReference type="ARBA" id="ARBA00022801"/>
    </source>
</evidence>
<gene>
    <name evidence="11" type="ORF">ACFY3B_26805</name>
</gene>
<comment type="similarity">
    <text evidence="1 7">Belongs to the peptidase M16 family.</text>
</comment>
<keyword evidence="3" id="KW-0479">Metal-binding</keyword>
<evidence type="ECO:0000313" key="11">
    <source>
        <dbReference type="EMBL" id="MFF5203215.1"/>
    </source>
</evidence>
<evidence type="ECO:0000256" key="3">
    <source>
        <dbReference type="ARBA" id="ARBA00022723"/>
    </source>
</evidence>
<evidence type="ECO:0000256" key="1">
    <source>
        <dbReference type="ARBA" id="ARBA00007261"/>
    </source>
</evidence>
<keyword evidence="6" id="KW-0482">Metalloprotease</keyword>
<dbReference type="InterPro" id="IPR001431">
    <property type="entry name" value="Pept_M16_Zn_BS"/>
</dbReference>
<evidence type="ECO:0000256" key="5">
    <source>
        <dbReference type="ARBA" id="ARBA00022833"/>
    </source>
</evidence>
<feature type="domain" description="Peptidase M16 C-terminal" evidence="10">
    <location>
        <begin position="179"/>
        <end position="280"/>
    </location>
</feature>
<feature type="domain" description="Peptidase M16 C-terminal" evidence="10">
    <location>
        <begin position="618"/>
        <end position="779"/>
    </location>
</feature>
<dbReference type="EMBL" id="JBIAZM010000012">
    <property type="protein sequence ID" value="MFF5203215.1"/>
    <property type="molecule type" value="Genomic_DNA"/>
</dbReference>
<evidence type="ECO:0000256" key="2">
    <source>
        <dbReference type="ARBA" id="ARBA00022670"/>
    </source>
</evidence>
<dbReference type="RefSeq" id="WP_210865398.1">
    <property type="nucleotide sequence ID" value="NZ_JBIAZM010000012.1"/>
</dbReference>
<accession>A0ABW6VZZ5</accession>
<proteinExistence type="inferred from homology"/>
<keyword evidence="12" id="KW-1185">Reference proteome</keyword>
<feature type="region of interest" description="Disordered" evidence="8">
    <location>
        <begin position="426"/>
        <end position="463"/>
    </location>
</feature>
<dbReference type="PANTHER" id="PTHR43690">
    <property type="entry name" value="NARDILYSIN"/>
    <property type="match status" value="1"/>
</dbReference>
<dbReference type="Pfam" id="PF05193">
    <property type="entry name" value="Peptidase_M16_C"/>
    <property type="match status" value="2"/>
</dbReference>
<comment type="caution">
    <text evidence="11">The sequence shown here is derived from an EMBL/GenBank/DDBJ whole genome shotgun (WGS) entry which is preliminary data.</text>
</comment>
<dbReference type="InterPro" id="IPR011249">
    <property type="entry name" value="Metalloenz_LuxS/M16"/>
</dbReference>
<keyword evidence="4" id="KW-0378">Hydrolase</keyword>
<dbReference type="Pfam" id="PF00675">
    <property type="entry name" value="Peptidase_M16"/>
    <property type="match status" value="1"/>
</dbReference>
<dbReference type="Gene3D" id="3.30.830.10">
    <property type="entry name" value="Metalloenzyme, LuxS/M16 peptidase-like"/>
    <property type="match status" value="3"/>
</dbReference>
<dbReference type="Proteomes" id="UP001602287">
    <property type="component" value="Unassembled WGS sequence"/>
</dbReference>
<organism evidence="11 12">
    <name type="scientific">Micromonospora parva</name>
    <dbReference type="NCBI Taxonomy" id="1464048"/>
    <lineage>
        <taxon>Bacteria</taxon>
        <taxon>Bacillati</taxon>
        <taxon>Actinomycetota</taxon>
        <taxon>Actinomycetes</taxon>
        <taxon>Micromonosporales</taxon>
        <taxon>Micromonosporaceae</taxon>
        <taxon>Micromonospora</taxon>
    </lineage>
</organism>
<protein>
    <submittedName>
        <fullName evidence="11">M16 family metallopeptidase</fullName>
    </submittedName>
</protein>
<evidence type="ECO:0000256" key="7">
    <source>
        <dbReference type="RuleBase" id="RU004447"/>
    </source>
</evidence>
<sequence>MTVPVGSRPAHPLHRRTLPNGLRVVLLPHWPTPRCAVSVHYGTGFRAESPGSEGIAHLVEHLMFRGSESLPDGRFYDDLHPLGGTANGTTHADYTDYFQVVPAAALEQALFREADRMRAPRFTDAELASQLVEVGREIESMRDSRLYGKLPWPGLPEVMFRSFANAHDGYGDVARLRTLTVDDCAAFFDAHYVPANAVLTIVTPHPAAAVWPLVERHFAGVPARPADPPPWIAEPPPDSDRQVRQRVPDATRTALALGYRLPDPLRELPDYVACMVLGWMTTRWRPPRSGVRASAGCGFFGPLDALAPDAFVVTAVLPDDVTPDGFVADLAAEWSGLGDPARAGAEVRRAVAELAGQHRRRHARLEERCRALGRFELLFGRAELVDDLPRLIADTSAERVSRAAAALAAAPSALLVAGPHGEGRPIRRPDFAAVGAPGRRPGRARRTAAQLGSSPGGPRQLPELGAAVPPTLTGAREISLGNGLRVIAIPDRRAELVELRLRLPLGPDGWRDPRRAAELLRVLGAHTDAARRVAAIGGEVQLAQDGQWADLSAWAPVAQLPALLRVVADVLVPGPLPEWRPLPPARPAPVAPQQRMDEALRRHWAGRTGPAPVDPSALHRRVFRPQHATLVIVGAADAEVLLAPVADVLGSWPAGPAARPAPDDPGPQLLLLREAAGDTVHLTLSGREPEVGSAEPARYLTTALLGGHTSARLAERCRRLGHADVMVARRDVLAGYRRASVRLAVPRDRIDEAVAGVRAEVAALIAEPPSQEELAAVRRYCSAQLLSAFDSPAGLADALRHTTASGRGLDWVVRRPELLRTPRPVDVSAAARDLFGALSHTVVLGDPPADFSTYRLAAVESRA</sequence>
<reference evidence="11 12" key="1">
    <citation type="submission" date="2024-10" db="EMBL/GenBank/DDBJ databases">
        <title>The Natural Products Discovery Center: Release of the First 8490 Sequenced Strains for Exploring Actinobacteria Biosynthetic Diversity.</title>
        <authorList>
            <person name="Kalkreuter E."/>
            <person name="Kautsar S.A."/>
            <person name="Yang D."/>
            <person name="Bader C.D."/>
            <person name="Teijaro C.N."/>
            <person name="Fluegel L."/>
            <person name="Davis C.M."/>
            <person name="Simpson J.R."/>
            <person name="Lauterbach L."/>
            <person name="Steele A.D."/>
            <person name="Gui C."/>
            <person name="Meng S."/>
            <person name="Li G."/>
            <person name="Viehrig K."/>
            <person name="Ye F."/>
            <person name="Su P."/>
            <person name="Kiefer A.F."/>
            <person name="Nichols A."/>
            <person name="Cepeda A.J."/>
            <person name="Yan W."/>
            <person name="Fan B."/>
            <person name="Jiang Y."/>
            <person name="Adhikari A."/>
            <person name="Zheng C.-J."/>
            <person name="Schuster L."/>
            <person name="Cowan T.M."/>
            <person name="Smanski M.J."/>
            <person name="Chevrette M.G."/>
            <person name="De Carvalho L.P.S."/>
            <person name="Shen B."/>
        </authorList>
    </citation>
    <scope>NUCLEOTIDE SEQUENCE [LARGE SCALE GENOMIC DNA]</scope>
    <source>
        <strain evidence="11 12">NPDC000140</strain>
    </source>
</reference>
<evidence type="ECO:0000313" key="12">
    <source>
        <dbReference type="Proteomes" id="UP001602287"/>
    </source>
</evidence>
<evidence type="ECO:0000259" key="9">
    <source>
        <dbReference type="Pfam" id="PF00675"/>
    </source>
</evidence>
<name>A0ABW6VZZ5_9ACTN</name>
<dbReference type="InterPro" id="IPR007863">
    <property type="entry name" value="Peptidase_M16_C"/>
</dbReference>
<dbReference type="PROSITE" id="PS00143">
    <property type="entry name" value="INSULINASE"/>
    <property type="match status" value="1"/>
</dbReference>
<evidence type="ECO:0000259" key="10">
    <source>
        <dbReference type="Pfam" id="PF05193"/>
    </source>
</evidence>
<dbReference type="SUPFAM" id="SSF63411">
    <property type="entry name" value="LuxS/MPP-like metallohydrolase"/>
    <property type="match status" value="4"/>
</dbReference>
<keyword evidence="2" id="KW-0645">Protease</keyword>